<sequence length="374" mass="43464">MKNINIMWNISTICNFNCDHCSYANKITNKNFLNKNQIFKIIKKLNDAQKKIDKDIKVGLIGAEPTQLTFFKKVVKKLYYSNLKIGITSNGGKKGKIIEVLPYIDELTISLDGPTKKYHEITRPKGSFKIVSQNIKEISKKIKSMDKEILFSINCVINNKNYIVIDEMISFAKNLGVDSINLLQNIPIGNAKEKDYELEVKNHLESVKKVAQEYSKKSKSISINARFTRPLAKDYSKKVLGLDFPKHIHGCGAGSYFGLITKEGNLYPCDRFDPNVYKEKYFGEQNYSLLDKKFFEIWNMKLFHHSYTIENKKETFLNYYPCMNCKYLGIDCTPCPAQLIQENKFGHSIICEAFLEKIYEEDKYEEKHCKERRY</sequence>
<reference evidence="6" key="1">
    <citation type="submission" date="2019-08" db="EMBL/GenBank/DDBJ databases">
        <title>Genomic characterization of a novel candidate phylum (ARYD3) from a high temperature, high salinity tertiary oil reservoir in north central Oklahoma, USA.</title>
        <authorList>
            <person name="Youssef N.H."/>
            <person name="Yadav A."/>
            <person name="Elshahed M.S."/>
        </authorList>
    </citation>
    <scope>NUCLEOTIDE SEQUENCE [LARGE SCALE GENOMIC DNA]</scope>
    <source>
        <strain evidence="6">ARYD3</strain>
    </source>
</reference>
<evidence type="ECO:0000256" key="1">
    <source>
        <dbReference type="ARBA" id="ARBA00022691"/>
    </source>
</evidence>
<evidence type="ECO:0000259" key="5">
    <source>
        <dbReference type="PROSITE" id="PS51918"/>
    </source>
</evidence>
<dbReference type="Gene3D" id="3.20.20.70">
    <property type="entry name" value="Aldolase class I"/>
    <property type="match status" value="1"/>
</dbReference>
<protein>
    <submittedName>
        <fullName evidence="6">Radical SAM protein</fullName>
    </submittedName>
</protein>
<keyword evidence="1" id="KW-0949">S-adenosyl-L-methionine</keyword>
<evidence type="ECO:0000256" key="2">
    <source>
        <dbReference type="ARBA" id="ARBA00022723"/>
    </source>
</evidence>
<dbReference type="InterPro" id="IPR050377">
    <property type="entry name" value="Radical_SAM_PqqE_MftC-like"/>
</dbReference>
<dbReference type="GO" id="GO:0046872">
    <property type="term" value="F:metal ion binding"/>
    <property type="evidence" value="ECO:0007669"/>
    <property type="project" value="UniProtKB-KW"/>
</dbReference>
<feature type="domain" description="Radical SAM core" evidence="5">
    <location>
        <begin position="1"/>
        <end position="224"/>
    </location>
</feature>
<dbReference type="InterPro" id="IPR013785">
    <property type="entry name" value="Aldolase_TIM"/>
</dbReference>
<comment type="caution">
    <text evidence="6">The sequence shown here is derived from an EMBL/GenBank/DDBJ whole genome shotgun (WGS) entry which is preliminary data.</text>
</comment>
<dbReference type="EMBL" id="VSIX01000144">
    <property type="protein sequence ID" value="TYB30319.1"/>
    <property type="molecule type" value="Genomic_DNA"/>
</dbReference>
<evidence type="ECO:0000313" key="7">
    <source>
        <dbReference type="Proteomes" id="UP000324143"/>
    </source>
</evidence>
<evidence type="ECO:0000313" key="6">
    <source>
        <dbReference type="EMBL" id="TYB30319.1"/>
    </source>
</evidence>
<dbReference type="SUPFAM" id="SSF102114">
    <property type="entry name" value="Radical SAM enzymes"/>
    <property type="match status" value="1"/>
</dbReference>
<evidence type="ECO:0000256" key="3">
    <source>
        <dbReference type="ARBA" id="ARBA00023004"/>
    </source>
</evidence>
<organism evidence="6 7">
    <name type="scientific">Candidatus Mcinerneyibacterium aminivorans</name>
    <dbReference type="NCBI Taxonomy" id="2703815"/>
    <lineage>
        <taxon>Bacteria</taxon>
        <taxon>Candidatus Macinerneyibacteriota</taxon>
        <taxon>Candidatus Mcinerneyibacteria</taxon>
        <taxon>Candidatus Mcinerneyibacteriales</taxon>
        <taxon>Candidatus Mcinerneyibacteriaceae</taxon>
        <taxon>Candidatus Mcinerneyibacterium</taxon>
    </lineage>
</organism>
<dbReference type="PANTHER" id="PTHR11228">
    <property type="entry name" value="RADICAL SAM DOMAIN PROTEIN"/>
    <property type="match status" value="1"/>
</dbReference>
<dbReference type="GO" id="GO:0051536">
    <property type="term" value="F:iron-sulfur cluster binding"/>
    <property type="evidence" value="ECO:0007669"/>
    <property type="project" value="UniProtKB-KW"/>
</dbReference>
<dbReference type="CDD" id="cd01335">
    <property type="entry name" value="Radical_SAM"/>
    <property type="match status" value="1"/>
</dbReference>
<accession>A0A5D0MIB5</accession>
<keyword evidence="4" id="KW-0411">Iron-sulfur</keyword>
<proteinExistence type="predicted"/>
<dbReference type="PROSITE" id="PS51918">
    <property type="entry name" value="RADICAL_SAM"/>
    <property type="match status" value="1"/>
</dbReference>
<dbReference type="PANTHER" id="PTHR11228:SF7">
    <property type="entry name" value="PQQA PEPTIDE CYCLASE"/>
    <property type="match status" value="1"/>
</dbReference>
<dbReference type="SFLD" id="SFLDS00029">
    <property type="entry name" value="Radical_SAM"/>
    <property type="match status" value="1"/>
</dbReference>
<dbReference type="InterPro" id="IPR058240">
    <property type="entry name" value="rSAM_sf"/>
</dbReference>
<dbReference type="SFLD" id="SFLDG01067">
    <property type="entry name" value="SPASM/twitch_domain_containing"/>
    <property type="match status" value="1"/>
</dbReference>
<dbReference type="InterPro" id="IPR007197">
    <property type="entry name" value="rSAM"/>
</dbReference>
<gene>
    <name evidence="6" type="ORF">FXF47_09840</name>
</gene>
<keyword evidence="7" id="KW-1185">Reference proteome</keyword>
<evidence type="ECO:0000256" key="4">
    <source>
        <dbReference type="ARBA" id="ARBA00023014"/>
    </source>
</evidence>
<dbReference type="Proteomes" id="UP000324143">
    <property type="component" value="Unassembled WGS sequence"/>
</dbReference>
<name>A0A5D0MIB5_9BACT</name>
<keyword evidence="3" id="KW-0408">Iron</keyword>
<keyword evidence="2" id="KW-0479">Metal-binding</keyword>
<dbReference type="AlphaFoldDB" id="A0A5D0MIB5"/>
<dbReference type="Pfam" id="PF04055">
    <property type="entry name" value="Radical_SAM"/>
    <property type="match status" value="1"/>
</dbReference>
<dbReference type="GO" id="GO:0003824">
    <property type="term" value="F:catalytic activity"/>
    <property type="evidence" value="ECO:0007669"/>
    <property type="project" value="InterPro"/>
</dbReference>